<comment type="caution">
    <text evidence="2">The sequence shown here is derived from an EMBL/GenBank/DDBJ whole genome shotgun (WGS) entry which is preliminary data.</text>
</comment>
<proteinExistence type="predicted"/>
<gene>
    <name evidence="2" type="ORF">TRFO_25608</name>
</gene>
<evidence type="ECO:0000313" key="2">
    <source>
        <dbReference type="EMBL" id="OHT06336.1"/>
    </source>
</evidence>
<name>A0A1J4K630_9EUKA</name>
<keyword evidence="3" id="KW-1185">Reference proteome</keyword>
<dbReference type="EMBL" id="MLAK01000728">
    <property type="protein sequence ID" value="OHT06336.1"/>
    <property type="molecule type" value="Genomic_DNA"/>
</dbReference>
<dbReference type="SUPFAM" id="SSF48371">
    <property type="entry name" value="ARM repeat"/>
    <property type="match status" value="1"/>
</dbReference>
<dbReference type="InterPro" id="IPR011989">
    <property type="entry name" value="ARM-like"/>
</dbReference>
<dbReference type="AlphaFoldDB" id="A0A1J4K630"/>
<dbReference type="GO" id="GO:0000159">
    <property type="term" value="C:protein phosphatase type 2A complex"/>
    <property type="evidence" value="ECO:0007669"/>
    <property type="project" value="InterPro"/>
</dbReference>
<evidence type="ECO:0008006" key="4">
    <source>
        <dbReference type="Google" id="ProtNLM"/>
    </source>
</evidence>
<reference evidence="2" key="1">
    <citation type="submission" date="2016-10" db="EMBL/GenBank/DDBJ databases">
        <authorList>
            <person name="Benchimol M."/>
            <person name="Almeida L.G."/>
            <person name="Vasconcelos A.T."/>
            <person name="Perreira-Neves A."/>
            <person name="Rosa I.A."/>
            <person name="Tasca T."/>
            <person name="Bogo M.R."/>
            <person name="de Souza W."/>
        </authorList>
    </citation>
    <scope>NUCLEOTIDE SEQUENCE [LARGE SCALE GENOMIC DNA]</scope>
    <source>
        <strain evidence="2">K</strain>
    </source>
</reference>
<dbReference type="GO" id="GO:0007165">
    <property type="term" value="P:signal transduction"/>
    <property type="evidence" value="ECO:0007669"/>
    <property type="project" value="InterPro"/>
</dbReference>
<dbReference type="Proteomes" id="UP000179807">
    <property type="component" value="Unassembled WGS sequence"/>
</dbReference>
<dbReference type="GeneID" id="94839171"/>
<protein>
    <recommendedName>
        <fullName evidence="4">Phosphoprotein phosphatase</fullName>
    </recommendedName>
</protein>
<feature type="compositionally biased region" description="Low complexity" evidence="1">
    <location>
        <begin position="137"/>
        <end position="159"/>
    </location>
</feature>
<organism evidence="2 3">
    <name type="scientific">Tritrichomonas foetus</name>
    <dbReference type="NCBI Taxonomy" id="1144522"/>
    <lineage>
        <taxon>Eukaryota</taxon>
        <taxon>Metamonada</taxon>
        <taxon>Parabasalia</taxon>
        <taxon>Tritrichomonadida</taxon>
        <taxon>Tritrichomonadidae</taxon>
        <taxon>Tritrichomonas</taxon>
    </lineage>
</organism>
<evidence type="ECO:0000313" key="3">
    <source>
        <dbReference type="Proteomes" id="UP000179807"/>
    </source>
</evidence>
<feature type="region of interest" description="Disordered" evidence="1">
    <location>
        <begin position="111"/>
        <end position="159"/>
    </location>
</feature>
<dbReference type="InterPro" id="IPR016024">
    <property type="entry name" value="ARM-type_fold"/>
</dbReference>
<dbReference type="Pfam" id="PF01603">
    <property type="entry name" value="B56"/>
    <property type="match status" value="1"/>
</dbReference>
<dbReference type="InterPro" id="IPR002554">
    <property type="entry name" value="PP2A_B56"/>
</dbReference>
<accession>A0A1J4K630</accession>
<dbReference type="PANTHER" id="PTHR10257:SF3">
    <property type="entry name" value="SERINE_THREONINE-PROTEIN PHOSPHATASE 2A 56 KDA REGULATORY SUBUNIT GAMMA ISOFORM"/>
    <property type="match status" value="1"/>
</dbReference>
<sequence length="612" mass="71324">MRLASLRQKQPQARILHPRLSAEYIKPITKSTPQFPLSFNTQIRTLRRPIGKKKGKGFFDDGEIIPAREIEYTTPRSPFLFGEETENAEIQQVNPNKSDGQIFTIKPNVNHSKHHVTSNSSRNLLENNHHSNVKSGNKQSKNFTKTTQSQKSQNQVNSSKNIGLSHSNFLSEFNSNFLKMIDLCCKFCNFTDKNEDIQKKQSKSDTLDQINQTLENSENAKKLSHESVSSLFRMISLNIFRPIPVIHLLKNDVAKDTEWPHLQKVYKIFITSLSCTSIRPAILQSIVNSQLIQNLFTIFKTPDLREQKCISEVLTVIANRFVHTKKFLNQQCRNILLKSFNDESVRRALNYFFLFYLDFSQISRPPEYKKIFTNILLSLILLDNFEMFSDSYLEVILLFFSFDGNLIDIFLKYLIKHWPITNISKQKVFISYIKEIISFIEEFNHFIPQKTIFLMIRKFSCLFFDLTEDLSQISLSFINSGNFDRLISTDMEKYSTILYQAACEVNENHWINETKILAGETMQYLEKLNPELLKTMNSDLSKTEINLLSQKYCLNNSIIYDKKCIETWKAIIEIAKQMNFQNDCPNYFINFSFEEPFPAQSVEINTKLEVNV</sequence>
<dbReference type="VEuPathDB" id="TrichDB:TRFO_25608"/>
<dbReference type="RefSeq" id="XP_068359472.1">
    <property type="nucleotide sequence ID" value="XM_068504467.1"/>
</dbReference>
<dbReference type="GO" id="GO:0019888">
    <property type="term" value="F:protein phosphatase regulator activity"/>
    <property type="evidence" value="ECO:0007669"/>
    <property type="project" value="InterPro"/>
</dbReference>
<dbReference type="PANTHER" id="PTHR10257">
    <property type="entry name" value="SERINE/THREONINE PROTEIN PHOSPHATASE 2A PP2A REGULATORY SUBUNIT B"/>
    <property type="match status" value="1"/>
</dbReference>
<dbReference type="Gene3D" id="1.25.10.10">
    <property type="entry name" value="Leucine-rich Repeat Variant"/>
    <property type="match status" value="1"/>
</dbReference>
<feature type="compositionally biased region" description="Polar residues" evidence="1">
    <location>
        <begin position="117"/>
        <end position="126"/>
    </location>
</feature>
<evidence type="ECO:0000256" key="1">
    <source>
        <dbReference type="SAM" id="MobiDB-lite"/>
    </source>
</evidence>